<gene>
    <name evidence="1" type="ORF">TNCV_1282221</name>
</gene>
<accession>A0A8X6VJX7</accession>
<dbReference type="Proteomes" id="UP000887159">
    <property type="component" value="Unassembled WGS sequence"/>
</dbReference>
<sequence length="100" mass="11010">MITYNSRAKYIVVVSNPLGAGKPTPCPFDLFEKEYPKLGLDLQTTVQGNTPAVQKMNRRSKERVGTGKERLYPLDKGHIMQVTASKAHQGRLKSPGSPAL</sequence>
<dbReference type="EMBL" id="BMAU01021335">
    <property type="protein sequence ID" value="GFY15574.1"/>
    <property type="molecule type" value="Genomic_DNA"/>
</dbReference>
<protein>
    <submittedName>
        <fullName evidence="1">Uncharacterized protein</fullName>
    </submittedName>
</protein>
<name>A0A8X6VJX7_TRICX</name>
<evidence type="ECO:0000313" key="1">
    <source>
        <dbReference type="EMBL" id="GFY15574.1"/>
    </source>
</evidence>
<dbReference type="AlphaFoldDB" id="A0A8X6VJX7"/>
<reference evidence="1" key="1">
    <citation type="submission" date="2020-08" db="EMBL/GenBank/DDBJ databases">
        <title>Multicomponent nature underlies the extraordinary mechanical properties of spider dragline silk.</title>
        <authorList>
            <person name="Kono N."/>
            <person name="Nakamura H."/>
            <person name="Mori M."/>
            <person name="Yoshida Y."/>
            <person name="Ohtoshi R."/>
            <person name="Malay A.D."/>
            <person name="Moran D.A.P."/>
            <person name="Tomita M."/>
            <person name="Numata K."/>
            <person name="Arakawa K."/>
        </authorList>
    </citation>
    <scope>NUCLEOTIDE SEQUENCE</scope>
</reference>
<proteinExistence type="predicted"/>
<organism evidence="1 2">
    <name type="scientific">Trichonephila clavipes</name>
    <name type="common">Golden silk orbweaver</name>
    <name type="synonym">Nephila clavipes</name>
    <dbReference type="NCBI Taxonomy" id="2585209"/>
    <lineage>
        <taxon>Eukaryota</taxon>
        <taxon>Metazoa</taxon>
        <taxon>Ecdysozoa</taxon>
        <taxon>Arthropoda</taxon>
        <taxon>Chelicerata</taxon>
        <taxon>Arachnida</taxon>
        <taxon>Araneae</taxon>
        <taxon>Araneomorphae</taxon>
        <taxon>Entelegynae</taxon>
        <taxon>Araneoidea</taxon>
        <taxon>Nephilidae</taxon>
        <taxon>Trichonephila</taxon>
    </lineage>
</organism>
<evidence type="ECO:0000313" key="2">
    <source>
        <dbReference type="Proteomes" id="UP000887159"/>
    </source>
</evidence>
<comment type="caution">
    <text evidence="1">The sequence shown here is derived from an EMBL/GenBank/DDBJ whole genome shotgun (WGS) entry which is preliminary data.</text>
</comment>
<keyword evidence="2" id="KW-1185">Reference proteome</keyword>